<dbReference type="SUPFAM" id="SSF141868">
    <property type="entry name" value="EAL domain-like"/>
    <property type="match status" value="1"/>
</dbReference>
<name>A0A370DW83_9GAMM</name>
<dbReference type="InterPro" id="IPR035919">
    <property type="entry name" value="EAL_sf"/>
</dbReference>
<reference evidence="2 3" key="1">
    <citation type="journal article" date="2018" name="ISME J.">
        <title>Endosymbiont genomes yield clues of tubeworm success.</title>
        <authorList>
            <person name="Li Y."/>
            <person name="Liles M.R."/>
            <person name="Halanych K.M."/>
        </authorList>
    </citation>
    <scope>NUCLEOTIDE SEQUENCE [LARGE SCALE GENOMIC DNA]</scope>
    <source>
        <strain evidence="2">A1422</strain>
    </source>
</reference>
<evidence type="ECO:0000313" key="2">
    <source>
        <dbReference type="EMBL" id="RDH88771.1"/>
    </source>
</evidence>
<dbReference type="Gene3D" id="3.20.20.450">
    <property type="entry name" value="EAL domain"/>
    <property type="match status" value="1"/>
</dbReference>
<evidence type="ECO:0000259" key="1">
    <source>
        <dbReference type="PROSITE" id="PS50883"/>
    </source>
</evidence>
<dbReference type="PROSITE" id="PS50883">
    <property type="entry name" value="EAL"/>
    <property type="match status" value="1"/>
</dbReference>
<dbReference type="EMBL" id="QFXD01000245">
    <property type="protein sequence ID" value="RDH88771.1"/>
    <property type="molecule type" value="Genomic_DNA"/>
</dbReference>
<protein>
    <recommendedName>
        <fullName evidence="1">EAL domain-containing protein</fullName>
    </recommendedName>
</protein>
<gene>
    <name evidence="2" type="ORF">DIZ79_14390</name>
</gene>
<comment type="caution">
    <text evidence="2">The sequence shown here is derived from an EMBL/GenBank/DDBJ whole genome shotgun (WGS) entry which is preliminary data.</text>
</comment>
<feature type="domain" description="EAL" evidence="1">
    <location>
        <begin position="1"/>
        <end position="113"/>
    </location>
</feature>
<dbReference type="AlphaFoldDB" id="A0A370DW83"/>
<proteinExistence type="predicted"/>
<dbReference type="InterPro" id="IPR001633">
    <property type="entry name" value="EAL_dom"/>
</dbReference>
<organism evidence="2 3">
    <name type="scientific">endosymbiont of Lamellibrachia luymesi</name>
    <dbReference type="NCBI Taxonomy" id="2200907"/>
    <lineage>
        <taxon>Bacteria</taxon>
        <taxon>Pseudomonadati</taxon>
        <taxon>Pseudomonadota</taxon>
        <taxon>Gammaproteobacteria</taxon>
        <taxon>sulfur-oxidizing symbionts</taxon>
    </lineage>
</organism>
<sequence>MEFDLADLAFDLKRSKAFIRALREMGINISLARFLCNDAAFKVLNYLGANFIRLSKKLLHSEEAVIAGISSKLHESHIKIILPRVDKFDQIAPAWIHHADIIQPDLQNISGKS</sequence>
<accession>A0A370DW83</accession>
<evidence type="ECO:0000313" key="3">
    <source>
        <dbReference type="Proteomes" id="UP000255508"/>
    </source>
</evidence>
<dbReference type="Proteomes" id="UP000255508">
    <property type="component" value="Unassembled WGS sequence"/>
</dbReference>